<feature type="transmembrane region" description="Helical" evidence="7">
    <location>
        <begin position="76"/>
        <end position="96"/>
    </location>
</feature>
<evidence type="ECO:0000256" key="2">
    <source>
        <dbReference type="ARBA" id="ARBA00010581"/>
    </source>
</evidence>
<dbReference type="GO" id="GO:0019646">
    <property type="term" value="P:aerobic electron transport chain"/>
    <property type="evidence" value="ECO:0007669"/>
    <property type="project" value="InterPro"/>
</dbReference>
<dbReference type="STRING" id="391625.PPSIR1_01167"/>
<dbReference type="PANTHER" id="PTHR11403">
    <property type="entry name" value="CYTOCHROME C OXIDASE SUBUNIT III"/>
    <property type="match status" value="1"/>
</dbReference>
<dbReference type="GO" id="GO:0004129">
    <property type="term" value="F:cytochrome-c oxidase activity"/>
    <property type="evidence" value="ECO:0007669"/>
    <property type="project" value="InterPro"/>
</dbReference>
<dbReference type="PANTHER" id="PTHR11403:SF6">
    <property type="entry name" value="NITRIC OXIDE REDUCTASE SUBUNIT E"/>
    <property type="match status" value="1"/>
</dbReference>
<dbReference type="eggNOG" id="COG1845">
    <property type="taxonomic scope" value="Bacteria"/>
</dbReference>
<dbReference type="SUPFAM" id="SSF81452">
    <property type="entry name" value="Cytochrome c oxidase subunit III-like"/>
    <property type="match status" value="1"/>
</dbReference>
<dbReference type="Pfam" id="PF00510">
    <property type="entry name" value="COX3"/>
    <property type="match status" value="1"/>
</dbReference>
<dbReference type="InterPro" id="IPR013833">
    <property type="entry name" value="Cyt_c_oxidase_su3_a-hlx"/>
</dbReference>
<proteinExistence type="inferred from homology"/>
<dbReference type="InterPro" id="IPR035973">
    <property type="entry name" value="Cyt_c_oxidase_su3-like_sf"/>
</dbReference>
<evidence type="ECO:0000256" key="3">
    <source>
        <dbReference type="ARBA" id="ARBA00022692"/>
    </source>
</evidence>
<evidence type="ECO:0000256" key="4">
    <source>
        <dbReference type="ARBA" id="ARBA00022989"/>
    </source>
</evidence>
<dbReference type="InterPro" id="IPR024791">
    <property type="entry name" value="Cyt_c/ubiquinol_Oxase_su3"/>
</dbReference>
<evidence type="ECO:0000313" key="9">
    <source>
        <dbReference type="EMBL" id="EDM75343.1"/>
    </source>
</evidence>
<dbReference type="GO" id="GO:0005886">
    <property type="term" value="C:plasma membrane"/>
    <property type="evidence" value="ECO:0007669"/>
    <property type="project" value="UniProtKB-SubCell"/>
</dbReference>
<dbReference type="Proteomes" id="UP000005801">
    <property type="component" value="Unassembled WGS sequence"/>
</dbReference>
<sequence length="223" mass="25479">MSSNAHDHDEERPWFLAHHFDTVGQQMSSAKLGMWLFACTELLMFSGLFLAYFILRKMYPEMLLTASEELNKTLGGLNTIVLLFSSYTMALGVRAAQTNNKKALERNLIITIVCAFIFLIVKYFEYSAKIHHGLLPGDLFAAAEHGYHLPKYSKVFYGLYFTMTGLHGVHVVVGIGVLTWILIRARRSEFSSQNYVAVENAGIYWHIVDLVWIFLFPLLYLVK</sequence>
<dbReference type="CDD" id="cd02862">
    <property type="entry name" value="NorE_like"/>
    <property type="match status" value="1"/>
</dbReference>
<evidence type="ECO:0000256" key="7">
    <source>
        <dbReference type="SAM" id="Phobius"/>
    </source>
</evidence>
<feature type="transmembrane region" description="Helical" evidence="7">
    <location>
        <begin position="108"/>
        <end position="124"/>
    </location>
</feature>
<organism evidence="9 10">
    <name type="scientific">Plesiocystis pacifica SIR-1</name>
    <dbReference type="NCBI Taxonomy" id="391625"/>
    <lineage>
        <taxon>Bacteria</taxon>
        <taxon>Pseudomonadati</taxon>
        <taxon>Myxococcota</taxon>
        <taxon>Polyangia</taxon>
        <taxon>Nannocystales</taxon>
        <taxon>Nannocystaceae</taxon>
        <taxon>Plesiocystis</taxon>
    </lineage>
</organism>
<name>A6GFM9_9BACT</name>
<keyword evidence="4 7" id="KW-1133">Transmembrane helix</keyword>
<gene>
    <name evidence="9" type="ORF">PPSIR1_01167</name>
</gene>
<dbReference type="EMBL" id="ABCS01000095">
    <property type="protein sequence ID" value="EDM75343.1"/>
    <property type="molecule type" value="Genomic_DNA"/>
</dbReference>
<keyword evidence="10" id="KW-1185">Reference proteome</keyword>
<dbReference type="InterPro" id="IPR000298">
    <property type="entry name" value="Cyt_c_oxidase-like_su3"/>
</dbReference>
<evidence type="ECO:0000256" key="6">
    <source>
        <dbReference type="RuleBase" id="RU003376"/>
    </source>
</evidence>
<dbReference type="PROSITE" id="PS50253">
    <property type="entry name" value="COX3"/>
    <property type="match status" value="1"/>
</dbReference>
<accession>A6GFM9</accession>
<feature type="transmembrane region" description="Helical" evidence="7">
    <location>
        <begin position="32"/>
        <end position="55"/>
    </location>
</feature>
<keyword evidence="5 7" id="KW-0472">Membrane</keyword>
<comment type="caution">
    <text evidence="9">The sequence shown here is derived from an EMBL/GenBank/DDBJ whole genome shotgun (WGS) entry which is preliminary data.</text>
</comment>
<evidence type="ECO:0000256" key="1">
    <source>
        <dbReference type="ARBA" id="ARBA00004141"/>
    </source>
</evidence>
<evidence type="ECO:0000259" key="8">
    <source>
        <dbReference type="PROSITE" id="PS50253"/>
    </source>
</evidence>
<feature type="domain" description="Heme-copper oxidase subunit III family profile" evidence="8">
    <location>
        <begin position="31"/>
        <end position="223"/>
    </location>
</feature>
<comment type="subcellular location">
    <subcellularLocation>
        <location evidence="6">Cell membrane</location>
        <topology evidence="6">Multi-pass membrane protein</topology>
    </subcellularLocation>
    <subcellularLocation>
        <location evidence="1">Membrane</location>
        <topology evidence="1">Multi-pass membrane protein</topology>
    </subcellularLocation>
</comment>
<keyword evidence="3 6" id="KW-0812">Transmembrane</keyword>
<comment type="similarity">
    <text evidence="2 6">Belongs to the cytochrome c oxidase subunit 3 family.</text>
</comment>
<dbReference type="Gene3D" id="1.20.120.80">
    <property type="entry name" value="Cytochrome c oxidase, subunit III, four-helix bundle"/>
    <property type="match status" value="1"/>
</dbReference>
<dbReference type="AlphaFoldDB" id="A6GFM9"/>
<feature type="transmembrane region" description="Helical" evidence="7">
    <location>
        <begin position="157"/>
        <end position="183"/>
    </location>
</feature>
<dbReference type="RefSeq" id="WP_006975519.1">
    <property type="nucleotide sequence ID" value="NZ_ABCS01000095.1"/>
</dbReference>
<protein>
    <submittedName>
        <fullName evidence="9">Cytochrome C oxidase subunit III</fullName>
    </submittedName>
</protein>
<evidence type="ECO:0000256" key="5">
    <source>
        <dbReference type="ARBA" id="ARBA00023136"/>
    </source>
</evidence>
<dbReference type="OrthoDB" id="9810850at2"/>
<reference evidence="9 10" key="1">
    <citation type="submission" date="2007-06" db="EMBL/GenBank/DDBJ databases">
        <authorList>
            <person name="Shimkets L."/>
            <person name="Ferriera S."/>
            <person name="Johnson J."/>
            <person name="Kravitz S."/>
            <person name="Beeson K."/>
            <person name="Sutton G."/>
            <person name="Rogers Y.-H."/>
            <person name="Friedman R."/>
            <person name="Frazier M."/>
            <person name="Venter J.C."/>
        </authorList>
    </citation>
    <scope>NUCLEOTIDE SEQUENCE [LARGE SCALE GENOMIC DNA]</scope>
    <source>
        <strain evidence="9 10">SIR-1</strain>
    </source>
</reference>
<evidence type="ECO:0000313" key="10">
    <source>
        <dbReference type="Proteomes" id="UP000005801"/>
    </source>
</evidence>
<feature type="transmembrane region" description="Helical" evidence="7">
    <location>
        <begin position="203"/>
        <end position="222"/>
    </location>
</feature>